<comment type="subcellular location">
    <subcellularLocation>
        <location evidence="7">Cytoplasm</location>
        <location evidence="7">Cytosol</location>
    </subcellularLocation>
</comment>
<dbReference type="GO" id="GO:0030729">
    <property type="term" value="F:acetoacetate-CoA ligase activity"/>
    <property type="evidence" value="ECO:0007669"/>
    <property type="project" value="UniProtKB-UniRule"/>
</dbReference>
<evidence type="ECO:0000313" key="11">
    <source>
        <dbReference type="Proteomes" id="UP000053766"/>
    </source>
</evidence>
<comment type="catalytic activity">
    <reaction evidence="7">
        <text>acetoacetate + ATP + CoA = acetoacetyl-CoA + AMP + diphosphate</text>
        <dbReference type="Rhea" id="RHEA:16117"/>
        <dbReference type="ChEBI" id="CHEBI:13705"/>
        <dbReference type="ChEBI" id="CHEBI:30616"/>
        <dbReference type="ChEBI" id="CHEBI:33019"/>
        <dbReference type="ChEBI" id="CHEBI:57286"/>
        <dbReference type="ChEBI" id="CHEBI:57287"/>
        <dbReference type="ChEBI" id="CHEBI:456215"/>
        <dbReference type="EC" id="6.2.1.16"/>
    </reaction>
</comment>
<dbReference type="PANTHER" id="PTHR42921">
    <property type="entry name" value="ACETOACETYL-COA SYNTHETASE"/>
    <property type="match status" value="1"/>
</dbReference>
<sequence>MVTSKNSKRVLLSNDYTTLYQPTAHLDIQEYQLRRFIERKFADVTTPLVFFKDNTCFTDSYDEFHKWSCEHYADFWEALLIFTEIKLESGYDTVVDTCKNIIDFPRWFTGATLNYAENCLRGRDEDIAFISANSKCGLFSHSYFELRNDIMKLATALRLFGIKPIDVIGGFLPNSYHSCVAMFATSAIGATWCSASVDFGPSGVIDRFKQVNPKMLFTVEAVTYKGKLYDLSDKLNQIVADSFLNTVKCIPSPFIYEQVPFSHPLFIMFSSGTTGIPKAMVHTVGGTLLKHVEEHLIQANSQSCDRIFFYTTCGWMMWNWLMSFIFCGGSVVLYDESPLEPDSHIILKIASASKATIVGMGAKLYDEYAKMNLDFGSLYDLRSIRLIYSTGSPLKASTFQFIHNNIAPEAVIGSISGGTDIIGCFMGCSLSLPVHAGECQCVYLGMNVRAFDHSGEAVYDEQGELVCLTPFPSMPSHFVGDENNVLYKKAYFEKFNGVWAHGDYCQINSSTGGVVMLGRSDATLNRGGVRIGTAEIYSIVETFSEINDSIAVGQLISDFDDEHVLLFVKMANNCTLTDDLKHRICFQIRTMMSPRHVPDAIYSVKDIPYTNSGKKVELAVKRLINGKPVANISSIRNPEALEHFSTFKLK</sequence>
<dbReference type="PROSITE" id="PS00455">
    <property type="entry name" value="AMP_BINDING"/>
    <property type="match status" value="1"/>
</dbReference>
<evidence type="ECO:0000256" key="6">
    <source>
        <dbReference type="ARBA" id="ARBA00022840"/>
    </source>
</evidence>
<evidence type="ECO:0000259" key="8">
    <source>
        <dbReference type="Pfam" id="PF00501"/>
    </source>
</evidence>
<dbReference type="EMBL" id="KN716963">
    <property type="protein sequence ID" value="KJH40930.1"/>
    <property type="molecule type" value="Genomic_DNA"/>
</dbReference>
<keyword evidence="4 7" id="KW-0436">Ligase</keyword>
<dbReference type="Proteomes" id="UP000053766">
    <property type="component" value="Unassembled WGS sequence"/>
</dbReference>
<dbReference type="InterPro" id="IPR020845">
    <property type="entry name" value="AMP-binding_CS"/>
</dbReference>
<dbReference type="OrthoDB" id="10253869at2759"/>
<evidence type="ECO:0000259" key="9">
    <source>
        <dbReference type="Pfam" id="PF16177"/>
    </source>
</evidence>
<dbReference type="STRING" id="29172.A0A0D8X8N1"/>
<reference evidence="11" key="2">
    <citation type="journal article" date="2016" name="Sci. Rep.">
        <title>Dictyocaulus viviparus genome, variome and transcriptome elucidate lungworm biology and support future intervention.</title>
        <authorList>
            <person name="McNulty S.N."/>
            <person name="Strube C."/>
            <person name="Rosa B.A."/>
            <person name="Martin J.C."/>
            <person name="Tyagi R."/>
            <person name="Choi Y.J."/>
            <person name="Wang Q."/>
            <person name="Hallsworth Pepin K."/>
            <person name="Zhang X."/>
            <person name="Ozersky P."/>
            <person name="Wilson R.K."/>
            <person name="Sternberg P.W."/>
            <person name="Gasser R.B."/>
            <person name="Mitreva M."/>
        </authorList>
    </citation>
    <scope>NUCLEOTIDE SEQUENCE [LARGE SCALE GENOMIC DNA]</scope>
    <source>
        <strain evidence="11">HannoverDv2000</strain>
    </source>
</reference>
<dbReference type="NCBIfam" id="TIGR01217">
    <property type="entry name" value="ac_ac_CoA_syn"/>
    <property type="match status" value="1"/>
</dbReference>
<dbReference type="InterPro" id="IPR045851">
    <property type="entry name" value="AMP-bd_C_sf"/>
</dbReference>
<keyword evidence="7" id="KW-0276">Fatty acid metabolism</keyword>
<dbReference type="InterPro" id="IPR000873">
    <property type="entry name" value="AMP-dep_synth/lig_dom"/>
</dbReference>
<evidence type="ECO:0000256" key="2">
    <source>
        <dbReference type="ARBA" id="ARBA00012988"/>
    </source>
</evidence>
<dbReference type="AlphaFoldDB" id="A0A0D8X8N1"/>
<protein>
    <recommendedName>
        <fullName evidence="3 7">Acetoacetyl-CoA synthetase</fullName>
        <ecNumber evidence="2 7">6.2.1.16</ecNumber>
    </recommendedName>
</protein>
<organism evidence="10 11">
    <name type="scientific">Dictyocaulus viviparus</name>
    <name type="common">Bovine lungworm</name>
    <dbReference type="NCBI Taxonomy" id="29172"/>
    <lineage>
        <taxon>Eukaryota</taxon>
        <taxon>Metazoa</taxon>
        <taxon>Ecdysozoa</taxon>
        <taxon>Nematoda</taxon>
        <taxon>Chromadorea</taxon>
        <taxon>Rhabditida</taxon>
        <taxon>Rhabditina</taxon>
        <taxon>Rhabditomorpha</taxon>
        <taxon>Strongyloidea</taxon>
        <taxon>Metastrongylidae</taxon>
        <taxon>Dictyocaulus</taxon>
    </lineage>
</organism>
<accession>A0A0D8X8N1</accession>
<dbReference type="SUPFAM" id="SSF56801">
    <property type="entry name" value="Acetyl-CoA synthetase-like"/>
    <property type="match status" value="1"/>
</dbReference>
<dbReference type="Gene3D" id="3.30.300.30">
    <property type="match status" value="1"/>
</dbReference>
<dbReference type="InterPro" id="IPR005914">
    <property type="entry name" value="Acac_CoA_synth"/>
</dbReference>
<dbReference type="InterPro" id="IPR042099">
    <property type="entry name" value="ANL_N_sf"/>
</dbReference>
<keyword evidence="11" id="KW-1185">Reference proteome</keyword>
<dbReference type="PANTHER" id="PTHR42921:SF1">
    <property type="entry name" value="ACETOACETYL-COA SYNTHETASE"/>
    <property type="match status" value="1"/>
</dbReference>
<evidence type="ECO:0000256" key="3">
    <source>
        <dbReference type="ARBA" id="ARBA00015326"/>
    </source>
</evidence>
<feature type="domain" description="AMP-dependent synthetase/ligase" evidence="8">
    <location>
        <begin position="138"/>
        <end position="467"/>
    </location>
</feature>
<dbReference type="Gene3D" id="3.40.50.12780">
    <property type="entry name" value="N-terminal domain of ligase-like"/>
    <property type="match status" value="1"/>
</dbReference>
<evidence type="ECO:0000256" key="5">
    <source>
        <dbReference type="ARBA" id="ARBA00022741"/>
    </source>
</evidence>
<evidence type="ECO:0000256" key="7">
    <source>
        <dbReference type="RuleBase" id="RU367019"/>
    </source>
</evidence>
<proteinExistence type="inferred from homology"/>
<feature type="domain" description="Acetyl-coenzyme A synthetase N-terminal" evidence="9">
    <location>
        <begin position="61"/>
        <end position="119"/>
    </location>
</feature>
<name>A0A0D8X8N1_DICVI</name>
<keyword evidence="7" id="KW-0963">Cytoplasm</keyword>
<keyword evidence="5 7" id="KW-0547">Nucleotide-binding</keyword>
<dbReference type="Pfam" id="PF16177">
    <property type="entry name" value="ACAS_N"/>
    <property type="match status" value="1"/>
</dbReference>
<keyword evidence="6 7" id="KW-0067">ATP-binding</keyword>
<reference evidence="10 11" key="1">
    <citation type="submission" date="2013-11" db="EMBL/GenBank/DDBJ databases">
        <title>Draft genome of the bovine lungworm Dictyocaulus viviparus.</title>
        <authorList>
            <person name="Mitreva M."/>
        </authorList>
    </citation>
    <scope>NUCLEOTIDE SEQUENCE [LARGE SCALE GENOMIC DNA]</scope>
    <source>
        <strain evidence="10 11">HannoverDv2000</strain>
    </source>
</reference>
<comment type="function">
    <text evidence="7">Converts acetoacetate to acetoacetyl-CoA in the cytosol.</text>
</comment>
<dbReference type="Pfam" id="PF00501">
    <property type="entry name" value="AMP-binding"/>
    <property type="match status" value="1"/>
</dbReference>
<dbReference type="InterPro" id="IPR032387">
    <property type="entry name" value="ACAS_N"/>
</dbReference>
<evidence type="ECO:0000256" key="4">
    <source>
        <dbReference type="ARBA" id="ARBA00022598"/>
    </source>
</evidence>
<evidence type="ECO:0000313" key="10">
    <source>
        <dbReference type="EMBL" id="KJH40930.1"/>
    </source>
</evidence>
<dbReference type="GO" id="GO:0006631">
    <property type="term" value="P:fatty acid metabolic process"/>
    <property type="evidence" value="ECO:0007669"/>
    <property type="project" value="UniProtKB-UniRule"/>
</dbReference>
<dbReference type="EC" id="6.2.1.16" evidence="2 7"/>
<gene>
    <name evidence="10" type="ORF">DICVIV_13107</name>
</gene>
<dbReference type="GO" id="GO:0005524">
    <property type="term" value="F:ATP binding"/>
    <property type="evidence" value="ECO:0007669"/>
    <property type="project" value="UniProtKB-UniRule"/>
</dbReference>
<comment type="similarity">
    <text evidence="1 7">Belongs to the ATP-dependent AMP-binding enzyme family.</text>
</comment>
<evidence type="ECO:0000256" key="1">
    <source>
        <dbReference type="ARBA" id="ARBA00006432"/>
    </source>
</evidence>
<dbReference type="GO" id="GO:0005829">
    <property type="term" value="C:cytosol"/>
    <property type="evidence" value="ECO:0007669"/>
    <property type="project" value="UniProtKB-SubCell"/>
</dbReference>
<keyword evidence="7" id="KW-0443">Lipid metabolism</keyword>